<evidence type="ECO:0000256" key="9">
    <source>
        <dbReference type="ARBA" id="ARBA00049360"/>
    </source>
</evidence>
<protein>
    <submittedName>
        <fullName evidence="12">ATPase</fullName>
    </submittedName>
</protein>
<evidence type="ECO:0000256" key="8">
    <source>
        <dbReference type="ARBA" id="ARBA00023136"/>
    </source>
</evidence>
<dbReference type="Gene3D" id="3.40.50.1000">
    <property type="entry name" value="HAD superfamily/HAD-like"/>
    <property type="match status" value="2"/>
</dbReference>
<name>A0A1F2WSD9_9ACTN</name>
<dbReference type="SMART" id="SM00831">
    <property type="entry name" value="Cation_ATPase_N"/>
    <property type="match status" value="1"/>
</dbReference>
<keyword evidence="5" id="KW-0067">ATP-binding</keyword>
<feature type="transmembrane region" description="Helical" evidence="10">
    <location>
        <begin position="70"/>
        <end position="86"/>
    </location>
</feature>
<dbReference type="FunFam" id="3.40.50.1000:FF:000083">
    <property type="entry name" value="Sodium/potassium-transporting ATPase subunit alpha"/>
    <property type="match status" value="1"/>
</dbReference>
<dbReference type="Pfam" id="PF00690">
    <property type="entry name" value="Cation_ATPase_N"/>
    <property type="match status" value="1"/>
</dbReference>
<dbReference type="PANTHER" id="PTHR43294:SF20">
    <property type="entry name" value="P-TYPE ATPASE"/>
    <property type="match status" value="1"/>
</dbReference>
<feature type="transmembrane region" description="Helical" evidence="10">
    <location>
        <begin position="266"/>
        <end position="290"/>
    </location>
</feature>
<reference evidence="12 13" key="1">
    <citation type="journal article" date="2016" name="Nat. Commun.">
        <title>Thousands of microbial genomes shed light on interconnected biogeochemical processes in an aquifer system.</title>
        <authorList>
            <person name="Anantharaman K."/>
            <person name="Brown C.T."/>
            <person name="Hug L.A."/>
            <person name="Sharon I."/>
            <person name="Castelle C.J."/>
            <person name="Probst A.J."/>
            <person name="Thomas B.C."/>
            <person name="Singh A."/>
            <person name="Wilkins M.J."/>
            <person name="Karaoz U."/>
            <person name="Brodie E.L."/>
            <person name="Williams K.H."/>
            <person name="Hubbard S.S."/>
            <person name="Banfield J.F."/>
        </authorList>
    </citation>
    <scope>NUCLEOTIDE SEQUENCE [LARGE SCALE GENOMIC DNA]</scope>
</reference>
<evidence type="ECO:0000313" key="12">
    <source>
        <dbReference type="EMBL" id="OFW59725.1"/>
    </source>
</evidence>
<keyword evidence="7 10" id="KW-1133">Transmembrane helix</keyword>
<organism evidence="12 13">
    <name type="scientific">Candidatus Solincola sediminis</name>
    <dbReference type="NCBI Taxonomy" id="1797199"/>
    <lineage>
        <taxon>Bacteria</taxon>
        <taxon>Bacillati</taxon>
        <taxon>Actinomycetota</taxon>
        <taxon>Candidatus Geothermincolia</taxon>
        <taxon>Candidatus Geothermincolales</taxon>
        <taxon>Candidatus Geothermincolaceae</taxon>
        <taxon>Candidatus Solincola</taxon>
    </lineage>
</organism>
<feature type="transmembrane region" description="Helical" evidence="10">
    <location>
        <begin position="45"/>
        <end position="64"/>
    </location>
</feature>
<dbReference type="SUPFAM" id="SSF56784">
    <property type="entry name" value="HAD-like"/>
    <property type="match status" value="1"/>
</dbReference>
<dbReference type="NCBIfam" id="TIGR01494">
    <property type="entry name" value="ATPase_P-type"/>
    <property type="match status" value="2"/>
</dbReference>
<dbReference type="SUPFAM" id="SSF81660">
    <property type="entry name" value="Metal cation-transporting ATPase, ATP-binding domain N"/>
    <property type="match status" value="1"/>
</dbReference>
<dbReference type="InterPro" id="IPR006068">
    <property type="entry name" value="ATPase_P-typ_cation-transptr_C"/>
</dbReference>
<dbReference type="InterPro" id="IPR023299">
    <property type="entry name" value="ATPase_P-typ_cyto_dom_N"/>
</dbReference>
<dbReference type="Gene3D" id="3.40.1110.10">
    <property type="entry name" value="Calcium-transporting ATPase, cytoplasmic domain N"/>
    <property type="match status" value="2"/>
</dbReference>
<evidence type="ECO:0000256" key="7">
    <source>
        <dbReference type="ARBA" id="ARBA00022989"/>
    </source>
</evidence>
<dbReference type="STRING" id="1797197.A2Y75_04940"/>
<feature type="transmembrane region" description="Helical" evidence="10">
    <location>
        <begin position="812"/>
        <end position="839"/>
    </location>
</feature>
<dbReference type="InterPro" id="IPR001757">
    <property type="entry name" value="P_typ_ATPase"/>
</dbReference>
<evidence type="ECO:0000256" key="10">
    <source>
        <dbReference type="SAM" id="Phobius"/>
    </source>
</evidence>
<dbReference type="Gene3D" id="1.20.1110.10">
    <property type="entry name" value="Calcium-transporting ATPase, transmembrane domain"/>
    <property type="match status" value="2"/>
</dbReference>
<evidence type="ECO:0000259" key="11">
    <source>
        <dbReference type="SMART" id="SM00831"/>
    </source>
</evidence>
<feature type="transmembrane region" description="Helical" evidence="10">
    <location>
        <begin position="789"/>
        <end position="806"/>
    </location>
</feature>
<dbReference type="PRINTS" id="PR00119">
    <property type="entry name" value="CATATPASE"/>
</dbReference>
<dbReference type="InterPro" id="IPR018303">
    <property type="entry name" value="ATPase_P-typ_P_site"/>
</dbReference>
<dbReference type="SUPFAM" id="SSF81653">
    <property type="entry name" value="Calcium ATPase, transduction domain A"/>
    <property type="match status" value="1"/>
</dbReference>
<feature type="domain" description="Cation-transporting P-type ATPase N-terminal" evidence="11">
    <location>
        <begin position="1"/>
        <end position="66"/>
    </location>
</feature>
<dbReference type="SFLD" id="SFLDF00027">
    <property type="entry name" value="p-type_atpase"/>
    <property type="match status" value="1"/>
</dbReference>
<dbReference type="GO" id="GO:0036376">
    <property type="term" value="P:sodium ion export across plasma membrane"/>
    <property type="evidence" value="ECO:0007669"/>
    <property type="project" value="TreeGrafter"/>
</dbReference>
<dbReference type="GO" id="GO:0030007">
    <property type="term" value="P:intracellular potassium ion homeostasis"/>
    <property type="evidence" value="ECO:0007669"/>
    <property type="project" value="TreeGrafter"/>
</dbReference>
<comment type="subcellular location">
    <subcellularLocation>
        <location evidence="1">Cell membrane</location>
        <topology evidence="1">Multi-pass membrane protein</topology>
    </subcellularLocation>
</comment>
<sequence>MVAKLDLLAGQALSTEEAERRLKEEGPNDIASGRRRTIPAAAFETIREPMLLLLVVAGGIYLVLGDLQEALILLSFVLVVMGITFFQRRRTDKALDALRDLSSPRALVIRDGKQQRIAGIEVVRDDVLILAEGDRVPADSAILECSNLMIDESMLTGESVPVQKIPCAGSIEAGKRGGDEQPRIFAGTLVVKGHGVAKVTATGSRTEMGKIGKSLEDIEPETTLLQSETRRAVRNIAFFSLAVCFLVVIAYGASRDDWLKGLLVGITLAMAVLPEEFPVVLTVFLTLGGWRMAKNQVLTRDTAAIETLGAATVLCVDKTGTLTLNQMKVRKIVSDAAFYDLARSSSDILPERFHELVEFSILASQKDPFDPVEMAIAHLGERTLNNTEHLHNDWLLAREYPLSAELMALSHVWRSPDGVDYIIAAKGAPEAIADLCHLDKARKETLVKQIEGLASEGLRVLGVAKASFSPANLPPDQHDFKFDFLGLVALEDPVRPTVARSVQECYEAGIRVIMITGDYPGTAQNVARQIGLKPADRFMTGSEMEHLGESELKERIKETNIFARVVPEQKLRIVNALKSNDEIVAMTGDGVNDAPALKAANIGVAMGARGTDVAREAASLVLLDDDFSSIEKAVRMGRRIYDNLKKAISYVIAIHVPIAGMSLVPVIFRLPLVFAPVHIAFLEIIIDPASSLIFEAEPEEADIMRRPPRGKNERIFNRRNITISLIQGMSVLLIVAAVFGVSHARGLDEDEIRAMTFTTLVIANLALILTNRSWERTIREVLGSSNMALWWILGGTITILGIGLYTPFGRDFFQFGFLSALELGVCIVAGTLTVAWFEVLKMLSRRRKRLP</sequence>
<dbReference type="InterPro" id="IPR036412">
    <property type="entry name" value="HAD-like_sf"/>
</dbReference>
<dbReference type="GO" id="GO:0006883">
    <property type="term" value="P:intracellular sodium ion homeostasis"/>
    <property type="evidence" value="ECO:0007669"/>
    <property type="project" value="TreeGrafter"/>
</dbReference>
<keyword evidence="4" id="KW-0547">Nucleotide-binding</keyword>
<dbReference type="InterPro" id="IPR044492">
    <property type="entry name" value="P_typ_ATPase_HD_dom"/>
</dbReference>
<dbReference type="EMBL" id="MELK01000011">
    <property type="protein sequence ID" value="OFW59725.1"/>
    <property type="molecule type" value="Genomic_DNA"/>
</dbReference>
<dbReference type="GO" id="GO:1990573">
    <property type="term" value="P:potassium ion import across plasma membrane"/>
    <property type="evidence" value="ECO:0007669"/>
    <property type="project" value="TreeGrafter"/>
</dbReference>
<feature type="transmembrane region" description="Helical" evidence="10">
    <location>
        <begin position="236"/>
        <end position="254"/>
    </location>
</feature>
<dbReference type="InterPro" id="IPR050510">
    <property type="entry name" value="Cation_transp_ATPase_P-type"/>
</dbReference>
<keyword evidence="6" id="KW-1278">Translocase</keyword>
<dbReference type="SUPFAM" id="SSF81665">
    <property type="entry name" value="Calcium ATPase, transmembrane domain M"/>
    <property type="match status" value="1"/>
</dbReference>
<feature type="transmembrane region" description="Helical" evidence="10">
    <location>
        <begin position="647"/>
        <end position="668"/>
    </location>
</feature>
<feature type="transmembrane region" description="Helical" evidence="10">
    <location>
        <begin position="674"/>
        <end position="696"/>
    </location>
</feature>
<dbReference type="Gene3D" id="2.70.150.10">
    <property type="entry name" value="Calcium-transporting ATPase, cytoplasmic transduction domain A"/>
    <property type="match status" value="1"/>
</dbReference>
<gene>
    <name evidence="12" type="ORF">A2Y75_04940</name>
</gene>
<dbReference type="InterPro" id="IPR023214">
    <property type="entry name" value="HAD_sf"/>
</dbReference>
<dbReference type="PROSITE" id="PS00154">
    <property type="entry name" value="ATPASE_E1_E2"/>
    <property type="match status" value="1"/>
</dbReference>
<feature type="transmembrane region" description="Helical" evidence="10">
    <location>
        <begin position="752"/>
        <end position="769"/>
    </location>
</feature>
<dbReference type="InterPro" id="IPR023298">
    <property type="entry name" value="ATPase_P-typ_TM_dom_sf"/>
</dbReference>
<evidence type="ECO:0000256" key="2">
    <source>
        <dbReference type="ARBA" id="ARBA00005675"/>
    </source>
</evidence>
<dbReference type="Pfam" id="PF00122">
    <property type="entry name" value="E1-E2_ATPase"/>
    <property type="match status" value="1"/>
</dbReference>
<dbReference type="AlphaFoldDB" id="A0A1F2WSD9"/>
<dbReference type="SFLD" id="SFLDG00002">
    <property type="entry name" value="C1.7:_P-type_atpase_like"/>
    <property type="match status" value="1"/>
</dbReference>
<dbReference type="PRINTS" id="PR00120">
    <property type="entry name" value="HATPASE"/>
</dbReference>
<dbReference type="Pfam" id="PF00702">
    <property type="entry name" value="Hydrolase"/>
    <property type="match status" value="1"/>
</dbReference>
<dbReference type="GO" id="GO:0005524">
    <property type="term" value="F:ATP binding"/>
    <property type="evidence" value="ECO:0007669"/>
    <property type="project" value="UniProtKB-KW"/>
</dbReference>
<comment type="catalytic activity">
    <reaction evidence="9">
        <text>ATP + H2O = ADP + phosphate + H(+)</text>
        <dbReference type="Rhea" id="RHEA:13065"/>
        <dbReference type="ChEBI" id="CHEBI:15377"/>
        <dbReference type="ChEBI" id="CHEBI:15378"/>
        <dbReference type="ChEBI" id="CHEBI:30616"/>
        <dbReference type="ChEBI" id="CHEBI:43474"/>
        <dbReference type="ChEBI" id="CHEBI:456216"/>
    </reaction>
</comment>
<evidence type="ECO:0000256" key="1">
    <source>
        <dbReference type="ARBA" id="ARBA00004651"/>
    </source>
</evidence>
<comment type="caution">
    <text evidence="12">The sequence shown here is derived from an EMBL/GenBank/DDBJ whole genome shotgun (WGS) entry which is preliminary data.</text>
</comment>
<dbReference type="SFLD" id="SFLDS00003">
    <property type="entry name" value="Haloacid_Dehalogenase"/>
    <property type="match status" value="1"/>
</dbReference>
<dbReference type="GO" id="GO:0016887">
    <property type="term" value="F:ATP hydrolysis activity"/>
    <property type="evidence" value="ECO:0007669"/>
    <property type="project" value="InterPro"/>
</dbReference>
<dbReference type="GO" id="GO:0005391">
    <property type="term" value="F:P-type sodium:potassium-exchanging transporter activity"/>
    <property type="evidence" value="ECO:0007669"/>
    <property type="project" value="TreeGrafter"/>
</dbReference>
<proteinExistence type="inferred from homology"/>
<dbReference type="PANTHER" id="PTHR43294">
    <property type="entry name" value="SODIUM/POTASSIUM-TRANSPORTING ATPASE SUBUNIT ALPHA"/>
    <property type="match status" value="1"/>
</dbReference>
<evidence type="ECO:0000256" key="4">
    <source>
        <dbReference type="ARBA" id="ARBA00022741"/>
    </source>
</evidence>
<dbReference type="GO" id="GO:0005886">
    <property type="term" value="C:plasma membrane"/>
    <property type="evidence" value="ECO:0007669"/>
    <property type="project" value="UniProtKB-SubCell"/>
</dbReference>
<evidence type="ECO:0000313" key="13">
    <source>
        <dbReference type="Proteomes" id="UP000177876"/>
    </source>
</evidence>
<dbReference type="InterPro" id="IPR008250">
    <property type="entry name" value="ATPase_P-typ_transduc_dom_A_sf"/>
</dbReference>
<accession>A0A1F2WSD9</accession>
<dbReference type="GO" id="GO:1902600">
    <property type="term" value="P:proton transmembrane transport"/>
    <property type="evidence" value="ECO:0007669"/>
    <property type="project" value="TreeGrafter"/>
</dbReference>
<feature type="transmembrane region" description="Helical" evidence="10">
    <location>
        <begin position="721"/>
        <end position="740"/>
    </location>
</feature>
<evidence type="ECO:0000256" key="6">
    <source>
        <dbReference type="ARBA" id="ARBA00022967"/>
    </source>
</evidence>
<keyword evidence="3 10" id="KW-0812">Transmembrane</keyword>
<dbReference type="Proteomes" id="UP000177876">
    <property type="component" value="Unassembled WGS sequence"/>
</dbReference>
<evidence type="ECO:0000256" key="3">
    <source>
        <dbReference type="ARBA" id="ARBA00022692"/>
    </source>
</evidence>
<dbReference type="InterPro" id="IPR004014">
    <property type="entry name" value="ATPase_P-typ_cation-transptr_N"/>
</dbReference>
<dbReference type="Pfam" id="PF00689">
    <property type="entry name" value="Cation_ATPase_C"/>
    <property type="match status" value="1"/>
</dbReference>
<keyword evidence="8 10" id="KW-0472">Membrane</keyword>
<comment type="similarity">
    <text evidence="2">Belongs to the cation transport ATPase (P-type) (TC 3.A.3) family. Type IIA subfamily.</text>
</comment>
<dbReference type="InterPro" id="IPR059000">
    <property type="entry name" value="ATPase_P-type_domA"/>
</dbReference>
<evidence type="ECO:0000256" key="5">
    <source>
        <dbReference type="ARBA" id="ARBA00022840"/>
    </source>
</evidence>